<dbReference type="Proteomes" id="UP001501442">
    <property type="component" value="Unassembled WGS sequence"/>
</dbReference>
<protein>
    <submittedName>
        <fullName evidence="1">Uncharacterized protein</fullName>
    </submittedName>
</protein>
<evidence type="ECO:0000313" key="1">
    <source>
        <dbReference type="EMBL" id="GAA4626164.1"/>
    </source>
</evidence>
<gene>
    <name evidence="1" type="ORF">GCM10023196_033260</name>
</gene>
<dbReference type="EMBL" id="BAABHK010000004">
    <property type="protein sequence ID" value="GAA4626164.1"/>
    <property type="molecule type" value="Genomic_DNA"/>
</dbReference>
<comment type="caution">
    <text evidence="1">The sequence shown here is derived from an EMBL/GenBank/DDBJ whole genome shotgun (WGS) entry which is preliminary data.</text>
</comment>
<accession>A0ABP8UBZ2</accession>
<sequence>MLAQDRTQRLVTVVAVAARDRVDEGGGGPHTMALVARNPHCPIFPDVFGCKCHLKLIHYTRCDA</sequence>
<evidence type="ECO:0000313" key="2">
    <source>
        <dbReference type="Proteomes" id="UP001501442"/>
    </source>
</evidence>
<name>A0ABP8UBZ2_9ACTN</name>
<reference evidence="2" key="1">
    <citation type="journal article" date="2019" name="Int. J. Syst. Evol. Microbiol.">
        <title>The Global Catalogue of Microorganisms (GCM) 10K type strain sequencing project: providing services to taxonomists for standard genome sequencing and annotation.</title>
        <authorList>
            <consortium name="The Broad Institute Genomics Platform"/>
            <consortium name="The Broad Institute Genome Sequencing Center for Infectious Disease"/>
            <person name="Wu L."/>
            <person name="Ma J."/>
        </authorList>
    </citation>
    <scope>NUCLEOTIDE SEQUENCE [LARGE SCALE GENOMIC DNA]</scope>
    <source>
        <strain evidence="2">JCM 17939</strain>
    </source>
</reference>
<keyword evidence="2" id="KW-1185">Reference proteome</keyword>
<proteinExistence type="predicted"/>
<organism evidence="1 2">
    <name type="scientific">Actinoallomurus vinaceus</name>
    <dbReference type="NCBI Taxonomy" id="1080074"/>
    <lineage>
        <taxon>Bacteria</taxon>
        <taxon>Bacillati</taxon>
        <taxon>Actinomycetota</taxon>
        <taxon>Actinomycetes</taxon>
        <taxon>Streptosporangiales</taxon>
        <taxon>Thermomonosporaceae</taxon>
        <taxon>Actinoallomurus</taxon>
    </lineage>
</organism>